<organism evidence="1 2">
    <name type="scientific">Eufriesea mexicana</name>
    <dbReference type="NCBI Taxonomy" id="516756"/>
    <lineage>
        <taxon>Eukaryota</taxon>
        <taxon>Metazoa</taxon>
        <taxon>Ecdysozoa</taxon>
        <taxon>Arthropoda</taxon>
        <taxon>Hexapoda</taxon>
        <taxon>Insecta</taxon>
        <taxon>Pterygota</taxon>
        <taxon>Neoptera</taxon>
        <taxon>Endopterygota</taxon>
        <taxon>Hymenoptera</taxon>
        <taxon>Apocrita</taxon>
        <taxon>Aculeata</taxon>
        <taxon>Apoidea</taxon>
        <taxon>Anthophila</taxon>
        <taxon>Apidae</taxon>
        <taxon>Eufriesea</taxon>
    </lineage>
</organism>
<dbReference type="Proteomes" id="UP000250275">
    <property type="component" value="Unassembled WGS sequence"/>
</dbReference>
<gene>
    <name evidence="1" type="ORF">WN48_05899</name>
</gene>
<dbReference type="AlphaFoldDB" id="A0A310SGZ4"/>
<evidence type="ECO:0000313" key="1">
    <source>
        <dbReference type="EMBL" id="OAD54899.1"/>
    </source>
</evidence>
<name>A0A310SGZ4_9HYME</name>
<keyword evidence="1" id="KW-0413">Isomerase</keyword>
<sequence>MTVYFIHKVVIPQVQEKVVKYMEITGESIYSMLKLEEALVDENDRPLYPPRLMETIILNNAFSDIIPRIIVQVSEVVKDSSKTKTAAVNAMKERIKNKLVDAKKKPKIVENYKIDYAEDDKDIMENE</sequence>
<accession>A0A310SGZ4</accession>
<dbReference type="GO" id="GO:0016853">
    <property type="term" value="F:isomerase activity"/>
    <property type="evidence" value="ECO:0007669"/>
    <property type="project" value="UniProtKB-KW"/>
</dbReference>
<protein>
    <submittedName>
        <fullName evidence="1">Peptidyl-prolyl isomerase cwc27</fullName>
    </submittedName>
</protein>
<evidence type="ECO:0000313" key="2">
    <source>
        <dbReference type="Proteomes" id="UP000250275"/>
    </source>
</evidence>
<keyword evidence="2" id="KW-1185">Reference proteome</keyword>
<dbReference type="EMBL" id="KQ763646">
    <property type="protein sequence ID" value="OAD54899.1"/>
    <property type="molecule type" value="Genomic_DNA"/>
</dbReference>
<reference evidence="1 2" key="1">
    <citation type="submission" date="2015-07" db="EMBL/GenBank/DDBJ databases">
        <title>The genome of Eufriesea mexicana.</title>
        <authorList>
            <person name="Pan H."/>
            <person name="Kapheim K."/>
        </authorList>
    </citation>
    <scope>NUCLEOTIDE SEQUENCE [LARGE SCALE GENOMIC DNA]</scope>
    <source>
        <strain evidence="1">0111107269</strain>
        <tissue evidence="1">Whole body</tissue>
    </source>
</reference>
<proteinExistence type="predicted"/>